<evidence type="ECO:0000256" key="10">
    <source>
        <dbReference type="ARBA" id="ARBA00023049"/>
    </source>
</evidence>
<evidence type="ECO:0000256" key="13">
    <source>
        <dbReference type="ARBA" id="ARBA00060399"/>
    </source>
</evidence>
<feature type="domain" description="Peptidase M1 membrane alanine aminopeptidase" evidence="18">
    <location>
        <begin position="1332"/>
        <end position="1510"/>
    </location>
</feature>
<sequence length="1918" mass="219592">MKAVETTIQLKFSLQRPPINQLTNQPSTKQHQKTIICNPLPSMHLLVFILLFLESCCVQLSEGNSLAVENLATNGLPFPWSKVRLPNYIIPVHYHLLIHPNLTTLSFNGSVKIGIDVKNNTNWVVLHSKGLKIISATVLDEHEAHLSERALSVLEYPPHEQIAIFSPRILTSGQKYYLYLEFKAALNEGFFGFYKSTYKTKAGETRVLASTHFEPTSARMALPCFDEPIFKANYTVRIRRGPSHIALSNMPLEQTVEIGNGLLEDRFKVSVKMSSYLLAFVVCDFTAVSGLTDTGVNISIYAAPEKWQQTHYALEAALRLLEFYEQYFNILYPLPKLDLIAIPDFQSGAMENWGLTTYRETSLLYDPDISSASDKLWVTMVIGHELAHQWFGNLVTMQWWNDIWLNEGFARYMEFVSVAAVYPELKVEDHFLDTCFGAIGRDSLNSSRPISSVAENPTQIKEMFDTVSYDKGACILHMLRNFLTDEVFQSGIIRYLQTFQYSNARNEDLWDSLIKTCSEEEFTAGDYCYSSTQGTKNVYGFAGEHIDLREMMHSWTQQKGIPLVTVKQQGRTLHIGQERFLKIVLPQEPLWAALQDGFLWHIPLTYKTSHSDHEIKHILTTKSDELELDGDVDWVKLNTDMTGYYIVHYDEEGWAALSKLLKENHSALSFRDRASLVHNAFQLVTAGRLSLDKALDLITYLKSETHNVPLLQGIGYLQSFYKLIEKRNITDVKHDLKTYMLQYFREVIDSQTWSDDGTVSDRKLREEFLSLACELHYPPCLEKAQQLFLSWMESSGRVSLPTDVSETVYMVGAQHETGWLFLLEKLLQLGMEGSLIKKQNLPTLIYMVARNPVGHFLAWDFVKTHWKDLVAKFPLGSFGIREIIVGTVTQFSSTEELKEVKNFFGSIKEQVSQLRVIHVATENLEKNIHDPLSHWQQMESTSQLNHQEYGAVDRAPLPRNMIENSMFEEEPDVVDLAKESPSYHIDSDDVTYEPRSSRLLVRGLGETELDEDEEDYESSARLLGMSFMNRSSSQRSTASSYTHQQPSDSCSKPSTKTTVMGVVLLILVISIFMVIYFVPGCTFTKKGCHKTNSSMDNIYPISTSKELFPWTDLRLPLSVRPVHYNISLQPDFNLMTFQGRVLIIVEVLEETKNIVLHSSDLNITKVIFESQEVQFLEYNPWQQIAIKFPENLKKQKYILDISYRANLSNSYDGFYNSSYVDTAGTKRVLAATQFEPLAARKAFPCFDEPAFKSTFIIKITRETKYISLSNMPKVKSTDLKSGLHEDEFEKSVKMSTYLVAFIVAEFSSHSKQVSNTMVSVYAVPDKTDQVHYALETACNLLDFYNKFFEIDYPLRKLDLVAIPDFLAGAMENWGLITFRETTLLVGNQSSSFDKQLVTSVVAHELAHQWFGNLVTMRWWNDLWLNEGFATYMQYMSIENVFPLLDIHTEFLNVRFKALAKDALNSSHPVSTFVSTPEQVEEMFDSVSYEKVSKQNLNITEMMNSWTVHKGFPLVTVKRSGTRVTLSQEHFLLNAENSTDYSSLWHIPLTYVNDTCTLIASCKQVFHLKEKTATLELPGDVKWLKFNLRSEGFYIVHYDEEGWSALIAALKENVTILPSEDRAALINNIFALSRLDKLPFKQVLNLMEYIKNETETAPLTEALFQLAEIHRLLDKRSELNLASRVTAYIDEHFGSFMASQSWEVESSVSKMTLRSALLETACALNINNCTSQAKQLFDRWLQSNKTFQIPSDLMMTVFKVAALTDKGWVELLESYKHTIYDTEKRKMLEALASTQDVRKIIWILQKSLDGSEIQNQEFPLVIHTVCRNFAGYLYAWDFVKENWEKITQKFPVGSFAIQSIITSATSQFSTKTHLTEVQSFLSSLGAKGSQMRIVLEAIETIKQNMRWMERNLKTLQIWY</sequence>
<dbReference type="Proteomes" id="UP000316079">
    <property type="component" value="Unassembled WGS sequence"/>
</dbReference>
<dbReference type="FunFam" id="2.60.40.1910:FF:000001">
    <property type="entry name" value="Leucyl-cystinyl aminopeptidase"/>
    <property type="match status" value="2"/>
</dbReference>
<keyword evidence="5 15" id="KW-0479">Metal-binding</keyword>
<dbReference type="InterPro" id="IPR027268">
    <property type="entry name" value="Peptidase_M4/M1_CTD_sf"/>
</dbReference>
<evidence type="ECO:0000256" key="16">
    <source>
        <dbReference type="PIRSR" id="PIRSR634016-4"/>
    </source>
</evidence>
<dbReference type="PANTHER" id="PTHR11533:SF239">
    <property type="entry name" value="ENDOPLASMIC RETICULUM AMINOPEPTIDASE 2"/>
    <property type="match status" value="1"/>
</dbReference>
<keyword evidence="4" id="KW-0812">Transmembrane</keyword>
<evidence type="ECO:0000256" key="8">
    <source>
        <dbReference type="ARBA" id="ARBA00022968"/>
    </source>
</evidence>
<feature type="binding site" evidence="15">
    <location>
        <position position="384"/>
    </location>
    <ligand>
        <name>Zn(2+)</name>
        <dbReference type="ChEBI" id="CHEBI:29105"/>
        <note>catalytic</note>
    </ligand>
</feature>
<dbReference type="GO" id="GO:0005737">
    <property type="term" value="C:cytoplasm"/>
    <property type="evidence" value="ECO:0007669"/>
    <property type="project" value="TreeGrafter"/>
</dbReference>
<feature type="domain" description="ERAP1-like C-terminal" evidence="19">
    <location>
        <begin position="634"/>
        <end position="825"/>
    </location>
</feature>
<dbReference type="GO" id="GO:0016020">
    <property type="term" value="C:membrane"/>
    <property type="evidence" value="ECO:0007669"/>
    <property type="project" value="TreeGrafter"/>
</dbReference>
<evidence type="ECO:0000256" key="2">
    <source>
        <dbReference type="ARBA" id="ARBA00022438"/>
    </source>
</evidence>
<evidence type="ECO:0008006" key="23">
    <source>
        <dbReference type="Google" id="ProtNLM"/>
    </source>
</evidence>
<dbReference type="GO" id="GO:0070006">
    <property type="term" value="F:metalloaminopeptidase activity"/>
    <property type="evidence" value="ECO:0007669"/>
    <property type="project" value="TreeGrafter"/>
</dbReference>
<proteinExistence type="inferred from homology"/>
<protein>
    <recommendedName>
        <fullName evidence="23">Aminopeptidase</fullName>
    </recommendedName>
</protein>
<evidence type="ECO:0000256" key="12">
    <source>
        <dbReference type="ARBA" id="ARBA00023180"/>
    </source>
</evidence>
<dbReference type="PANTHER" id="PTHR11533">
    <property type="entry name" value="PROTEASE M1 ZINC METALLOPROTEASE"/>
    <property type="match status" value="1"/>
</dbReference>
<evidence type="ECO:0000313" key="22">
    <source>
        <dbReference type="Proteomes" id="UP000316079"/>
    </source>
</evidence>
<dbReference type="Gene3D" id="1.25.50.20">
    <property type="match status" value="3"/>
</dbReference>
<dbReference type="FunFam" id="1.25.50.20:FF:000003">
    <property type="entry name" value="Leucyl-cystinyl aminopeptidase"/>
    <property type="match status" value="2"/>
</dbReference>
<keyword evidence="8" id="KW-0735">Signal-anchor</keyword>
<dbReference type="FunFam" id="2.60.40.1730:FF:000001">
    <property type="entry name" value="Leucyl-cystinyl aminopeptidase"/>
    <property type="match status" value="1"/>
</dbReference>
<feature type="domain" description="Aminopeptidase N-like N-terminal" evidence="20">
    <location>
        <begin position="1121"/>
        <end position="1298"/>
    </location>
</feature>
<feature type="domain" description="Peptidase M1 membrane alanine aminopeptidase" evidence="18">
    <location>
        <begin position="312"/>
        <end position="516"/>
    </location>
</feature>
<comment type="subcellular location">
    <subcellularLocation>
        <location evidence="13">Endomembrane system</location>
        <topology evidence="13">Single-pass type II membrane protein</topology>
    </subcellularLocation>
</comment>
<dbReference type="InterPro" id="IPR014782">
    <property type="entry name" value="Peptidase_M1_dom"/>
</dbReference>
<dbReference type="Pfam" id="PF11838">
    <property type="entry name" value="ERAP1_C"/>
    <property type="match status" value="2"/>
</dbReference>
<dbReference type="FunFam" id="2.60.40.1730:FF:000046">
    <property type="entry name" value="Endoplasmic reticulum aminopeptidase 2"/>
    <property type="match status" value="1"/>
</dbReference>
<evidence type="ECO:0000256" key="15">
    <source>
        <dbReference type="PIRSR" id="PIRSR634016-3"/>
    </source>
</evidence>
<evidence type="ECO:0000256" key="17">
    <source>
        <dbReference type="SAM" id="MobiDB-lite"/>
    </source>
</evidence>
<dbReference type="SUPFAM" id="SSF55486">
    <property type="entry name" value="Metalloproteases ('zincins'), catalytic domain"/>
    <property type="match status" value="2"/>
</dbReference>
<feature type="binding site" evidence="15">
    <location>
        <position position="407"/>
    </location>
    <ligand>
        <name>Zn(2+)</name>
        <dbReference type="ChEBI" id="CHEBI:29105"/>
        <note>catalytic</note>
    </ligand>
</feature>
<dbReference type="GO" id="GO:0005615">
    <property type="term" value="C:extracellular space"/>
    <property type="evidence" value="ECO:0007669"/>
    <property type="project" value="TreeGrafter"/>
</dbReference>
<keyword evidence="2" id="KW-0031">Aminopeptidase</keyword>
<keyword evidence="12" id="KW-0325">Glycoprotein</keyword>
<feature type="region of interest" description="Disordered" evidence="17">
    <location>
        <begin position="1034"/>
        <end position="1054"/>
    </location>
</feature>
<comment type="caution">
    <text evidence="21">The sequence shown here is derived from an EMBL/GenBank/DDBJ whole genome shotgun (WGS) entry which is preliminary data.</text>
</comment>
<dbReference type="Gene3D" id="2.60.40.1910">
    <property type="match status" value="2"/>
</dbReference>
<keyword evidence="9" id="KW-1133">Transmembrane helix</keyword>
<dbReference type="InterPro" id="IPR024571">
    <property type="entry name" value="ERAP1-like_C_dom"/>
</dbReference>
<evidence type="ECO:0000256" key="6">
    <source>
        <dbReference type="ARBA" id="ARBA00022801"/>
    </source>
</evidence>
<dbReference type="PRINTS" id="PR00756">
    <property type="entry name" value="ALADIPTASE"/>
</dbReference>
<reference evidence="21 22" key="1">
    <citation type="journal article" date="2019" name="Sci. Data">
        <title>Hybrid genome assembly and annotation of Danionella translucida.</title>
        <authorList>
            <person name="Kadobianskyi M."/>
            <person name="Schulze L."/>
            <person name="Schuelke M."/>
            <person name="Judkewitz B."/>
        </authorList>
    </citation>
    <scope>NUCLEOTIDE SEQUENCE [LARGE SCALE GENOMIC DNA]</scope>
    <source>
        <strain evidence="21 22">Bolton</strain>
    </source>
</reference>
<dbReference type="GO" id="GO:0012505">
    <property type="term" value="C:endomembrane system"/>
    <property type="evidence" value="ECO:0007669"/>
    <property type="project" value="UniProtKB-SubCell"/>
</dbReference>
<evidence type="ECO:0000256" key="14">
    <source>
        <dbReference type="PIRSR" id="PIRSR634016-1"/>
    </source>
</evidence>
<evidence type="ECO:0000256" key="9">
    <source>
        <dbReference type="ARBA" id="ARBA00022989"/>
    </source>
</evidence>
<evidence type="ECO:0000259" key="20">
    <source>
        <dbReference type="Pfam" id="PF17900"/>
    </source>
</evidence>
<accession>A0A553R113</accession>
<dbReference type="Pfam" id="PF01433">
    <property type="entry name" value="Peptidase_M1"/>
    <property type="match status" value="2"/>
</dbReference>
<evidence type="ECO:0000256" key="3">
    <source>
        <dbReference type="ARBA" id="ARBA00022670"/>
    </source>
</evidence>
<feature type="site" description="Transition state stabilizer" evidence="16">
    <location>
        <position position="469"/>
    </location>
</feature>
<evidence type="ECO:0000256" key="11">
    <source>
        <dbReference type="ARBA" id="ARBA00023136"/>
    </source>
</evidence>
<evidence type="ECO:0000256" key="4">
    <source>
        <dbReference type="ARBA" id="ARBA00022692"/>
    </source>
</evidence>
<keyword evidence="10" id="KW-0482">Metalloprotease</keyword>
<evidence type="ECO:0000259" key="18">
    <source>
        <dbReference type="Pfam" id="PF01433"/>
    </source>
</evidence>
<evidence type="ECO:0000313" key="21">
    <source>
        <dbReference type="EMBL" id="TRY95867.1"/>
    </source>
</evidence>
<dbReference type="STRING" id="623744.A0A553R113"/>
<dbReference type="FunFam" id="1.10.390.10:FF:000016">
    <property type="entry name" value="Glutamyl aminopeptidase"/>
    <property type="match status" value="1"/>
</dbReference>
<dbReference type="OrthoDB" id="10031169at2759"/>
<organism evidence="21 22">
    <name type="scientific">Danionella cerebrum</name>
    <dbReference type="NCBI Taxonomy" id="2873325"/>
    <lineage>
        <taxon>Eukaryota</taxon>
        <taxon>Metazoa</taxon>
        <taxon>Chordata</taxon>
        <taxon>Craniata</taxon>
        <taxon>Vertebrata</taxon>
        <taxon>Euteleostomi</taxon>
        <taxon>Actinopterygii</taxon>
        <taxon>Neopterygii</taxon>
        <taxon>Teleostei</taxon>
        <taxon>Ostariophysi</taxon>
        <taxon>Cypriniformes</taxon>
        <taxon>Danionidae</taxon>
        <taxon>Danioninae</taxon>
        <taxon>Danionella</taxon>
    </lineage>
</organism>
<dbReference type="CDD" id="cd09601">
    <property type="entry name" value="M1_APN-Q_like"/>
    <property type="match status" value="2"/>
</dbReference>
<feature type="compositionally biased region" description="Polar residues" evidence="17">
    <location>
        <begin position="1041"/>
        <end position="1054"/>
    </location>
</feature>
<evidence type="ECO:0000256" key="7">
    <source>
        <dbReference type="ARBA" id="ARBA00022833"/>
    </source>
</evidence>
<feature type="domain" description="Aminopeptidase N-like N-terminal" evidence="20">
    <location>
        <begin position="91"/>
        <end position="277"/>
    </location>
</feature>
<keyword evidence="11" id="KW-0472">Membrane</keyword>
<feature type="binding site" evidence="15">
    <location>
        <position position="388"/>
    </location>
    <ligand>
        <name>Zn(2+)</name>
        <dbReference type="ChEBI" id="CHEBI:29105"/>
        <note>catalytic</note>
    </ligand>
</feature>
<dbReference type="InterPro" id="IPR042097">
    <property type="entry name" value="Aminopeptidase_N-like_N_sf"/>
</dbReference>
<gene>
    <name evidence="21" type="ORF">DNTS_021398</name>
</gene>
<comment type="cofactor">
    <cofactor evidence="15">
        <name>Zn(2+)</name>
        <dbReference type="ChEBI" id="CHEBI:29105"/>
    </cofactor>
    <text evidence="15">Binds 1 zinc ion per subunit.</text>
</comment>
<dbReference type="GO" id="GO:0043171">
    <property type="term" value="P:peptide catabolic process"/>
    <property type="evidence" value="ECO:0007669"/>
    <property type="project" value="TreeGrafter"/>
</dbReference>
<evidence type="ECO:0000256" key="5">
    <source>
        <dbReference type="ARBA" id="ARBA00022723"/>
    </source>
</evidence>
<dbReference type="InterPro" id="IPR045357">
    <property type="entry name" value="Aminopeptidase_N-like_N"/>
</dbReference>
<dbReference type="InterPro" id="IPR050344">
    <property type="entry name" value="Peptidase_M1_aminopeptidases"/>
</dbReference>
<name>A0A553R113_9TELE</name>
<dbReference type="InterPro" id="IPR034016">
    <property type="entry name" value="M1_APN-typ"/>
</dbReference>
<feature type="domain" description="ERAP1-like C-terminal" evidence="19">
    <location>
        <begin position="1582"/>
        <end position="1901"/>
    </location>
</feature>
<comment type="similarity">
    <text evidence="1">Belongs to the peptidase M1 family.</text>
</comment>
<dbReference type="SUPFAM" id="SSF63737">
    <property type="entry name" value="Leukotriene A4 hydrolase N-terminal domain"/>
    <property type="match status" value="2"/>
</dbReference>
<dbReference type="Pfam" id="PF17900">
    <property type="entry name" value="Peptidase_M1_N"/>
    <property type="match status" value="2"/>
</dbReference>
<dbReference type="GO" id="GO:0042277">
    <property type="term" value="F:peptide binding"/>
    <property type="evidence" value="ECO:0007669"/>
    <property type="project" value="TreeGrafter"/>
</dbReference>
<keyword evidence="6" id="KW-0378">Hydrolase</keyword>
<dbReference type="GO" id="GO:0008270">
    <property type="term" value="F:zinc ion binding"/>
    <property type="evidence" value="ECO:0007669"/>
    <property type="project" value="InterPro"/>
</dbReference>
<evidence type="ECO:0000259" key="19">
    <source>
        <dbReference type="Pfam" id="PF11838"/>
    </source>
</evidence>
<keyword evidence="3" id="KW-0645">Protease</keyword>
<dbReference type="FunFam" id="1.10.390.10:FF:000006">
    <property type="entry name" value="Puromycin-sensitive aminopeptidase"/>
    <property type="match status" value="1"/>
</dbReference>
<evidence type="ECO:0000256" key="1">
    <source>
        <dbReference type="ARBA" id="ARBA00010136"/>
    </source>
</evidence>
<keyword evidence="22" id="KW-1185">Reference proteome</keyword>
<feature type="active site" description="Proton acceptor" evidence="14">
    <location>
        <position position="385"/>
    </location>
</feature>
<dbReference type="Gene3D" id="2.60.40.1730">
    <property type="entry name" value="tricorn interacting facor f3 domain"/>
    <property type="match status" value="2"/>
</dbReference>
<keyword evidence="7 15" id="KW-0862">Zinc</keyword>
<dbReference type="Gene3D" id="1.10.390.10">
    <property type="entry name" value="Neutral Protease Domain 2"/>
    <property type="match status" value="2"/>
</dbReference>
<dbReference type="EMBL" id="SRMA01025337">
    <property type="protein sequence ID" value="TRY95867.1"/>
    <property type="molecule type" value="Genomic_DNA"/>
</dbReference>
<dbReference type="InterPro" id="IPR001930">
    <property type="entry name" value="Peptidase_M1"/>
</dbReference>
<dbReference type="GO" id="GO:0006508">
    <property type="term" value="P:proteolysis"/>
    <property type="evidence" value="ECO:0007669"/>
    <property type="project" value="UniProtKB-KW"/>
</dbReference>